<proteinExistence type="predicted"/>
<dbReference type="EMBL" id="KZ805406">
    <property type="protein sequence ID" value="PVH98803.1"/>
    <property type="molecule type" value="Genomic_DNA"/>
</dbReference>
<reference evidence="1 2" key="1">
    <citation type="journal article" date="2018" name="Sci. Rep.">
        <title>Comparative genomics provides insights into the lifestyle and reveals functional heterogeneity of dark septate endophytic fungi.</title>
        <authorList>
            <person name="Knapp D.G."/>
            <person name="Nemeth J.B."/>
            <person name="Barry K."/>
            <person name="Hainaut M."/>
            <person name="Henrissat B."/>
            <person name="Johnson J."/>
            <person name="Kuo A."/>
            <person name="Lim J.H.P."/>
            <person name="Lipzen A."/>
            <person name="Nolan M."/>
            <person name="Ohm R.A."/>
            <person name="Tamas L."/>
            <person name="Grigoriev I.V."/>
            <person name="Spatafora J.W."/>
            <person name="Nagy L.G."/>
            <person name="Kovacs G.M."/>
        </authorList>
    </citation>
    <scope>NUCLEOTIDE SEQUENCE [LARGE SCALE GENOMIC DNA]</scope>
    <source>
        <strain evidence="1 2">DSE2036</strain>
    </source>
</reference>
<protein>
    <submittedName>
        <fullName evidence="1">Uncharacterized protein</fullName>
    </submittedName>
</protein>
<gene>
    <name evidence="1" type="ORF">DM02DRAFT_30345</name>
</gene>
<evidence type="ECO:0000313" key="2">
    <source>
        <dbReference type="Proteomes" id="UP000244855"/>
    </source>
</evidence>
<dbReference type="AlphaFoldDB" id="A0A2V1DMD8"/>
<organism evidence="1 2">
    <name type="scientific">Periconia macrospinosa</name>
    <dbReference type="NCBI Taxonomy" id="97972"/>
    <lineage>
        <taxon>Eukaryota</taxon>
        <taxon>Fungi</taxon>
        <taxon>Dikarya</taxon>
        <taxon>Ascomycota</taxon>
        <taxon>Pezizomycotina</taxon>
        <taxon>Dothideomycetes</taxon>
        <taxon>Pleosporomycetidae</taxon>
        <taxon>Pleosporales</taxon>
        <taxon>Massarineae</taxon>
        <taxon>Periconiaceae</taxon>
        <taxon>Periconia</taxon>
    </lineage>
</organism>
<dbReference type="Proteomes" id="UP000244855">
    <property type="component" value="Unassembled WGS sequence"/>
</dbReference>
<keyword evidence="2" id="KW-1185">Reference proteome</keyword>
<accession>A0A2V1DMD8</accession>
<name>A0A2V1DMD8_9PLEO</name>
<sequence length="159" mass="17852">MWHPIPISVPPNAKRAVTHRIRQRGKSGRASRLLFHASRKHSVAFDNASGRYNAAVTTHPTSCPDDRCFCRESRHSRLLALLLTRPPDPPRLTSPIHPFPSTPPVPPCPPYLHSCLLILNPSIISPDKTRFPDKTILTHGSRILCPTTYSHPDLSRQPR</sequence>
<evidence type="ECO:0000313" key="1">
    <source>
        <dbReference type="EMBL" id="PVH98803.1"/>
    </source>
</evidence>